<keyword evidence="10 11" id="KW-0472">Membrane</keyword>
<feature type="transmembrane region" description="Helical" evidence="11">
    <location>
        <begin position="7"/>
        <end position="26"/>
    </location>
</feature>
<keyword evidence="5" id="KW-0808">Transferase</keyword>
<keyword evidence="4" id="KW-0597">Phosphoprotein</keyword>
<evidence type="ECO:0000256" key="4">
    <source>
        <dbReference type="ARBA" id="ARBA00022553"/>
    </source>
</evidence>
<dbReference type="RefSeq" id="WP_182214985.1">
    <property type="nucleotide sequence ID" value="NZ_JACEZS010000003.1"/>
</dbReference>
<keyword evidence="8 11" id="KW-1133">Transmembrane helix</keyword>
<dbReference type="InterPro" id="IPR036890">
    <property type="entry name" value="HATPase_C_sf"/>
</dbReference>
<evidence type="ECO:0000256" key="7">
    <source>
        <dbReference type="ARBA" id="ARBA00022777"/>
    </source>
</evidence>
<evidence type="ECO:0000256" key="9">
    <source>
        <dbReference type="ARBA" id="ARBA00023012"/>
    </source>
</evidence>
<dbReference type="InterPro" id="IPR050428">
    <property type="entry name" value="TCS_sensor_his_kinase"/>
</dbReference>
<dbReference type="SMART" id="SM00388">
    <property type="entry name" value="HisKA"/>
    <property type="match status" value="1"/>
</dbReference>
<name>A0A7W2EFF3_9BURK</name>
<comment type="catalytic activity">
    <reaction evidence="1">
        <text>ATP + protein L-histidine = ADP + protein N-phospho-L-histidine.</text>
        <dbReference type="EC" id="2.7.13.3"/>
    </reaction>
</comment>
<dbReference type="Pfam" id="PF00512">
    <property type="entry name" value="HisKA"/>
    <property type="match status" value="1"/>
</dbReference>
<comment type="caution">
    <text evidence="14">The sequence shown here is derived from an EMBL/GenBank/DDBJ whole genome shotgun (WGS) entry which is preliminary data.</text>
</comment>
<keyword evidence="14" id="KW-0067">ATP-binding</keyword>
<dbReference type="InterPro" id="IPR003594">
    <property type="entry name" value="HATPase_dom"/>
</dbReference>
<evidence type="ECO:0000256" key="11">
    <source>
        <dbReference type="SAM" id="Phobius"/>
    </source>
</evidence>
<feature type="domain" description="Histidine kinase" evidence="12">
    <location>
        <begin position="212"/>
        <end position="418"/>
    </location>
</feature>
<sequence length="418" mass="46745">MKRLFLKIYVLIMGSVLVSLLAINYLNDAFYTHEIEGEYLAKTAMLTQAIRRDLARGASEQETLAWWRAQLHDNEMDVEWMPLARPLPRALVRKVSVTEAEDQLEVLVPFDAHRALKFSVDDRAEPGAMWAYYGGYAALYLLLGALIYALTYRLYRHIDAIRLQAQRVAEGDYSPAPPAPADSAFSGLRADLDHMTRTLAEKTQENHVLTAAIHHELRTPMTRLRLALDMALLTPRPHEVPELLQEMDGALDDLSHLMDDVLTLSRLRLAQQAPPREEVALDQLLAQCARRLDDGRISLALVPCRLHANRPLLERALCNLIENACKYAHAHVAITLTADADGIELDISDDGPGIPEAAREMVRQPFFRVDKHRNRSTGGVGLGLAIADLALKDSGAHWTIGSSLWGGASCRLRWPYVC</sequence>
<gene>
    <name evidence="14" type="ORF">H3H36_05480</name>
</gene>
<dbReference type="Gene3D" id="3.30.565.10">
    <property type="entry name" value="Histidine kinase-like ATPase, C-terminal domain"/>
    <property type="match status" value="1"/>
</dbReference>
<dbReference type="EC" id="2.7.13.3" evidence="3"/>
<dbReference type="InterPro" id="IPR003661">
    <property type="entry name" value="HisK_dim/P_dom"/>
</dbReference>
<dbReference type="Gene3D" id="1.10.287.130">
    <property type="match status" value="1"/>
</dbReference>
<dbReference type="InterPro" id="IPR004358">
    <property type="entry name" value="Sig_transdc_His_kin-like_C"/>
</dbReference>
<dbReference type="PANTHER" id="PTHR45436:SF5">
    <property type="entry name" value="SENSOR HISTIDINE KINASE TRCS"/>
    <property type="match status" value="1"/>
</dbReference>
<dbReference type="InterPro" id="IPR036097">
    <property type="entry name" value="HisK_dim/P_sf"/>
</dbReference>
<dbReference type="SUPFAM" id="SSF47384">
    <property type="entry name" value="Homodimeric domain of signal transducing histidine kinase"/>
    <property type="match status" value="1"/>
</dbReference>
<dbReference type="SMART" id="SM00387">
    <property type="entry name" value="HATPase_c"/>
    <property type="match status" value="1"/>
</dbReference>
<dbReference type="PRINTS" id="PR00344">
    <property type="entry name" value="BCTRLSENSOR"/>
</dbReference>
<dbReference type="CDD" id="cd00082">
    <property type="entry name" value="HisKA"/>
    <property type="match status" value="1"/>
</dbReference>
<dbReference type="PROSITE" id="PS50885">
    <property type="entry name" value="HAMP"/>
    <property type="match status" value="1"/>
</dbReference>
<evidence type="ECO:0000256" key="3">
    <source>
        <dbReference type="ARBA" id="ARBA00012438"/>
    </source>
</evidence>
<accession>A0A7W2EFF3</accession>
<dbReference type="AlphaFoldDB" id="A0A7W2EFF3"/>
<comment type="subcellular location">
    <subcellularLocation>
        <location evidence="2">Membrane</location>
    </subcellularLocation>
</comment>
<dbReference type="Pfam" id="PF02518">
    <property type="entry name" value="HATPase_c"/>
    <property type="match status" value="1"/>
</dbReference>
<reference evidence="14 15" key="1">
    <citation type="submission" date="2020-07" db="EMBL/GenBank/DDBJ databases">
        <title>Novel species isolated from subtropical streams in China.</title>
        <authorList>
            <person name="Lu H."/>
        </authorList>
    </citation>
    <scope>NUCLEOTIDE SEQUENCE [LARGE SCALE GENOMIC DNA]</scope>
    <source>
        <strain evidence="14 15">FT3S</strain>
    </source>
</reference>
<evidence type="ECO:0000259" key="12">
    <source>
        <dbReference type="PROSITE" id="PS50109"/>
    </source>
</evidence>
<evidence type="ECO:0000256" key="6">
    <source>
        <dbReference type="ARBA" id="ARBA00022692"/>
    </source>
</evidence>
<keyword evidence="9" id="KW-0902">Two-component regulatory system</keyword>
<evidence type="ECO:0000313" key="15">
    <source>
        <dbReference type="Proteomes" id="UP000566711"/>
    </source>
</evidence>
<proteinExistence type="predicted"/>
<dbReference type="EMBL" id="JACEZS010000003">
    <property type="protein sequence ID" value="MBA5604811.1"/>
    <property type="molecule type" value="Genomic_DNA"/>
</dbReference>
<evidence type="ECO:0000259" key="13">
    <source>
        <dbReference type="PROSITE" id="PS50885"/>
    </source>
</evidence>
<protein>
    <recommendedName>
        <fullName evidence="3">histidine kinase</fullName>
        <ecNumber evidence="3">2.7.13.3</ecNumber>
    </recommendedName>
</protein>
<feature type="domain" description="HAMP" evidence="13">
    <location>
        <begin position="152"/>
        <end position="204"/>
    </location>
</feature>
<evidence type="ECO:0000256" key="1">
    <source>
        <dbReference type="ARBA" id="ARBA00000085"/>
    </source>
</evidence>
<evidence type="ECO:0000256" key="8">
    <source>
        <dbReference type="ARBA" id="ARBA00022989"/>
    </source>
</evidence>
<dbReference type="GO" id="GO:0005886">
    <property type="term" value="C:plasma membrane"/>
    <property type="evidence" value="ECO:0007669"/>
    <property type="project" value="TreeGrafter"/>
</dbReference>
<dbReference type="PROSITE" id="PS50109">
    <property type="entry name" value="HIS_KIN"/>
    <property type="match status" value="1"/>
</dbReference>
<dbReference type="PANTHER" id="PTHR45436">
    <property type="entry name" value="SENSOR HISTIDINE KINASE YKOH"/>
    <property type="match status" value="1"/>
</dbReference>
<dbReference type="InterPro" id="IPR005467">
    <property type="entry name" value="His_kinase_dom"/>
</dbReference>
<dbReference type="GO" id="GO:0005524">
    <property type="term" value="F:ATP binding"/>
    <property type="evidence" value="ECO:0007669"/>
    <property type="project" value="UniProtKB-KW"/>
</dbReference>
<feature type="transmembrane region" description="Helical" evidence="11">
    <location>
        <begin position="130"/>
        <end position="152"/>
    </location>
</feature>
<evidence type="ECO:0000256" key="2">
    <source>
        <dbReference type="ARBA" id="ARBA00004370"/>
    </source>
</evidence>
<dbReference type="Proteomes" id="UP000566711">
    <property type="component" value="Unassembled WGS sequence"/>
</dbReference>
<keyword evidence="6 11" id="KW-0812">Transmembrane</keyword>
<evidence type="ECO:0000256" key="5">
    <source>
        <dbReference type="ARBA" id="ARBA00022679"/>
    </source>
</evidence>
<keyword evidence="14" id="KW-0547">Nucleotide-binding</keyword>
<keyword evidence="15" id="KW-1185">Reference proteome</keyword>
<dbReference type="InterPro" id="IPR003660">
    <property type="entry name" value="HAMP_dom"/>
</dbReference>
<organism evidence="14 15">
    <name type="scientific">Rugamonas fusca</name>
    <dbReference type="NCBI Taxonomy" id="2758568"/>
    <lineage>
        <taxon>Bacteria</taxon>
        <taxon>Pseudomonadati</taxon>
        <taxon>Pseudomonadota</taxon>
        <taxon>Betaproteobacteria</taxon>
        <taxon>Burkholderiales</taxon>
        <taxon>Oxalobacteraceae</taxon>
        <taxon>Telluria group</taxon>
        <taxon>Rugamonas</taxon>
    </lineage>
</organism>
<evidence type="ECO:0000256" key="10">
    <source>
        <dbReference type="ARBA" id="ARBA00023136"/>
    </source>
</evidence>
<dbReference type="SUPFAM" id="SSF55874">
    <property type="entry name" value="ATPase domain of HSP90 chaperone/DNA topoisomerase II/histidine kinase"/>
    <property type="match status" value="1"/>
</dbReference>
<keyword evidence="7" id="KW-0418">Kinase</keyword>
<dbReference type="GO" id="GO:0000155">
    <property type="term" value="F:phosphorelay sensor kinase activity"/>
    <property type="evidence" value="ECO:0007669"/>
    <property type="project" value="InterPro"/>
</dbReference>
<evidence type="ECO:0000313" key="14">
    <source>
        <dbReference type="EMBL" id="MBA5604811.1"/>
    </source>
</evidence>